<dbReference type="InterPro" id="IPR011051">
    <property type="entry name" value="RmlC_Cupin_sf"/>
</dbReference>
<feature type="domain" description="Cupin type-2" evidence="1">
    <location>
        <begin position="47"/>
        <end position="106"/>
    </location>
</feature>
<evidence type="ECO:0000313" key="3">
    <source>
        <dbReference type="Proteomes" id="UP001149009"/>
    </source>
</evidence>
<dbReference type="RefSeq" id="WP_261515270.1">
    <property type="nucleotide sequence ID" value="NZ_JAODNV010000009.1"/>
</dbReference>
<evidence type="ECO:0000313" key="2">
    <source>
        <dbReference type="EMBL" id="MCT8990399.1"/>
    </source>
</evidence>
<dbReference type="InterPro" id="IPR014710">
    <property type="entry name" value="RmlC-like_jellyroll"/>
</dbReference>
<comment type="caution">
    <text evidence="2">The sequence shown here is derived from an EMBL/GenBank/DDBJ whole genome shotgun (WGS) entry which is preliminary data.</text>
</comment>
<evidence type="ECO:0000259" key="1">
    <source>
        <dbReference type="Pfam" id="PF07883"/>
    </source>
</evidence>
<protein>
    <submittedName>
        <fullName evidence="2">Cupin domain-containing protein</fullName>
    </submittedName>
</protein>
<organism evidence="2 3">
    <name type="scientific">Chelativorans petroleitrophicus</name>
    <dbReference type="NCBI Taxonomy" id="2975484"/>
    <lineage>
        <taxon>Bacteria</taxon>
        <taxon>Pseudomonadati</taxon>
        <taxon>Pseudomonadota</taxon>
        <taxon>Alphaproteobacteria</taxon>
        <taxon>Hyphomicrobiales</taxon>
        <taxon>Phyllobacteriaceae</taxon>
        <taxon>Chelativorans</taxon>
    </lineage>
</organism>
<dbReference type="Gene3D" id="2.60.120.10">
    <property type="entry name" value="Jelly Rolls"/>
    <property type="match status" value="1"/>
</dbReference>
<keyword evidence="3" id="KW-1185">Reference proteome</keyword>
<sequence length="133" mass="14927">MSETQYGLGALKVFNVLDKLEGHPPRTNFNVFRLDGKYNLRIARVEGRFPWHRHTNGDEGWLILKGRLRIDVEGGPSLEMGPLEGTMIPKGLVHSPLALEEDTVVAVFNVDGFQHEFRDANPDLGAFSENDAR</sequence>
<reference evidence="2" key="1">
    <citation type="submission" date="2022-08" db="EMBL/GenBank/DDBJ databases">
        <title>Chelativorans sichuanense sp. nov., a paraffin oil-degrading bacterium isolated from a mixture of oil-based drill cuttings and paddy soil.</title>
        <authorList>
            <person name="Yu J."/>
            <person name="Liu H."/>
            <person name="Chen Q."/>
        </authorList>
    </citation>
    <scope>NUCLEOTIDE SEQUENCE</scope>
    <source>
        <strain evidence="2">SCAU 2101</strain>
    </source>
</reference>
<dbReference type="Pfam" id="PF07883">
    <property type="entry name" value="Cupin_2"/>
    <property type="match status" value="1"/>
</dbReference>
<proteinExistence type="predicted"/>
<accession>A0A9X2X8K6</accession>
<dbReference type="EMBL" id="JAODNV010000009">
    <property type="protein sequence ID" value="MCT8990399.1"/>
    <property type="molecule type" value="Genomic_DNA"/>
</dbReference>
<dbReference type="Proteomes" id="UP001149009">
    <property type="component" value="Unassembled WGS sequence"/>
</dbReference>
<dbReference type="SUPFAM" id="SSF51182">
    <property type="entry name" value="RmlC-like cupins"/>
    <property type="match status" value="1"/>
</dbReference>
<dbReference type="InterPro" id="IPR013096">
    <property type="entry name" value="Cupin_2"/>
</dbReference>
<name>A0A9X2X8K6_9HYPH</name>
<gene>
    <name evidence="2" type="ORF">NYR54_08845</name>
</gene>
<dbReference type="AlphaFoldDB" id="A0A9X2X8K6"/>